<evidence type="ECO:0000256" key="4">
    <source>
        <dbReference type="ARBA" id="ARBA00022729"/>
    </source>
</evidence>
<dbReference type="PANTHER" id="PTHR11742">
    <property type="entry name" value="MANNOSYL-OLIGOSACCHARIDE ALPHA-1,2-MANNOSIDASE-RELATED"/>
    <property type="match status" value="1"/>
</dbReference>
<keyword evidence="12" id="KW-0106">Calcium</keyword>
<evidence type="ECO:0000256" key="6">
    <source>
        <dbReference type="ARBA" id="ARBA00023157"/>
    </source>
</evidence>
<dbReference type="InterPro" id="IPR001382">
    <property type="entry name" value="Glyco_hydro_47"/>
</dbReference>
<gene>
    <name evidence="15" type="ORF">PNOK_0906400</name>
</gene>
<feature type="binding site" evidence="12">
    <location>
        <position position="585"/>
    </location>
    <ligand>
        <name>Ca(2+)</name>
        <dbReference type="ChEBI" id="CHEBI:29108"/>
    </ligand>
</feature>
<keyword evidence="8 14" id="KW-0326">Glycosidase</keyword>
<dbReference type="STRING" id="2282107.A0A286U6W9"/>
<dbReference type="GO" id="GO:0004571">
    <property type="term" value="F:mannosyl-oligosaccharide 1,2-alpha-mannosidase activity"/>
    <property type="evidence" value="ECO:0007669"/>
    <property type="project" value="UniProtKB-EC"/>
</dbReference>
<feature type="active site" description="Proton donor" evidence="11">
    <location>
        <position position="455"/>
    </location>
</feature>
<comment type="similarity">
    <text evidence="3 14">Belongs to the glycosyl hydrolase 47 family.</text>
</comment>
<comment type="cofactor">
    <cofactor evidence="1 12">
        <name>Ca(2+)</name>
        <dbReference type="ChEBI" id="CHEBI:29108"/>
    </cofactor>
</comment>
<name>A0A286U6W9_9AGAM</name>
<feature type="active site" description="Proton donor" evidence="11">
    <location>
        <position position="218"/>
    </location>
</feature>
<evidence type="ECO:0000256" key="14">
    <source>
        <dbReference type="RuleBase" id="RU361193"/>
    </source>
</evidence>
<organism evidence="15 16">
    <name type="scientific">Pyrrhoderma noxium</name>
    <dbReference type="NCBI Taxonomy" id="2282107"/>
    <lineage>
        <taxon>Eukaryota</taxon>
        <taxon>Fungi</taxon>
        <taxon>Dikarya</taxon>
        <taxon>Basidiomycota</taxon>
        <taxon>Agaricomycotina</taxon>
        <taxon>Agaricomycetes</taxon>
        <taxon>Hymenochaetales</taxon>
        <taxon>Hymenochaetaceae</taxon>
        <taxon>Pyrrhoderma</taxon>
    </lineage>
</organism>
<dbReference type="InterPro" id="IPR012341">
    <property type="entry name" value="6hp_glycosidase-like_sf"/>
</dbReference>
<evidence type="ECO:0000256" key="11">
    <source>
        <dbReference type="PIRSR" id="PIRSR601382-1"/>
    </source>
</evidence>
<keyword evidence="7" id="KW-0325">Glycoprotein</keyword>
<dbReference type="EMBL" id="NBII01000010">
    <property type="protein sequence ID" value="PAV15302.1"/>
    <property type="molecule type" value="Genomic_DNA"/>
</dbReference>
<keyword evidence="6 13" id="KW-1015">Disulfide bond</keyword>
<dbReference type="EC" id="3.2.1.-" evidence="14"/>
<dbReference type="PRINTS" id="PR00747">
    <property type="entry name" value="GLYHDRLASE47"/>
</dbReference>
<keyword evidence="12" id="KW-0479">Metal-binding</keyword>
<evidence type="ECO:0000256" key="2">
    <source>
        <dbReference type="ARBA" id="ARBA00004922"/>
    </source>
</evidence>
<evidence type="ECO:0000256" key="10">
    <source>
        <dbReference type="ARBA" id="ARBA00048605"/>
    </source>
</evidence>
<sequence length="646" mass="70760">MDTPEDLDVVSDKGTSVSVYSWALITNSPYWLIRTSDTRRWSLPELPLSGPASCLSDRENLYHRPLLICPFRCVLTEYSVLVKLLPDPPAGFGACRQLQSCQAVLSTALTLAGLTSAAAVQSSNIVLPDTAAADCQFIRDMFSESYNTYKKFAFGHDDLQPVSLTFNDGRNGWGATIVDGLGTMFIMGLDDFFNEAVNFSANIDFSRSQVDESVSLFETTIRYVGGLLSAFELSGRQHNVLVEKAKEVADKMAFAWVGDNALPFGEMDFSTNQPQIQGTNIAEAGTLTLEWGLLSILTGNDTYRELTEKSVRQIISLEDPLPGLAAQCINPSTGQFTCSYVTWGGGSDSYFEYLLKYPIFTGTSDPIFIDTWRLAVDSSIRFLLDKSTVGDHTYLADFDGTQIRHIGSHLACFHGGNWILGGKTLDNSTIFNIGLDLVEACWNTYQSTTTGIGPETFAWLSPAGNFTGGTAPSASDLAFYEQHGFYVLNGGSDYILRPEVLESNFYAWRATGDIKYYNRALAAAHSIDKFLKVNNAFAGINDVRLTNSGFIDDTESFFFAEVLKYLFLTFDDPEHISLDEFVFNTEAQVFPKQSSSLNLGSQPVNIPSPTTLKVSNTAFAAVSSNPHLPKQIVSLVHNTTASATAA</sequence>
<dbReference type="InterPro" id="IPR050749">
    <property type="entry name" value="Glycosyl_Hydrolase_47"/>
</dbReference>
<evidence type="ECO:0000256" key="12">
    <source>
        <dbReference type="PIRSR" id="PIRSR601382-2"/>
    </source>
</evidence>
<dbReference type="FunFam" id="1.50.10.10:FF:000047">
    <property type="entry name" value="Mannosyl-oligosaccharide alpha-1,2-mannosidase"/>
    <property type="match status" value="1"/>
</dbReference>
<dbReference type="PANTHER" id="PTHR11742:SF101">
    <property type="entry name" value="MANNOSYL-OLIGOSACCHARIDE ALPHA-1,2-MANNOSIDASE 1B"/>
    <property type="match status" value="1"/>
</dbReference>
<evidence type="ECO:0000256" key="1">
    <source>
        <dbReference type="ARBA" id="ARBA00001913"/>
    </source>
</evidence>
<feature type="disulfide bond" evidence="13">
    <location>
        <begin position="412"/>
        <end position="441"/>
    </location>
</feature>
<dbReference type="InterPro" id="IPR036026">
    <property type="entry name" value="Seven-hairpin_glycosidases"/>
</dbReference>
<dbReference type="GO" id="GO:0005783">
    <property type="term" value="C:endoplasmic reticulum"/>
    <property type="evidence" value="ECO:0007669"/>
    <property type="project" value="TreeGrafter"/>
</dbReference>
<accession>A0A286U6W9</accession>
<comment type="pathway">
    <text evidence="2">Protein modification; protein glycosylation.</text>
</comment>
<protein>
    <recommendedName>
        <fullName evidence="14">alpha-1,2-Mannosidase</fullName>
        <ecNumber evidence="14">3.2.1.-</ecNumber>
    </recommendedName>
</protein>
<evidence type="ECO:0000256" key="13">
    <source>
        <dbReference type="PIRSR" id="PIRSR601382-3"/>
    </source>
</evidence>
<dbReference type="Proteomes" id="UP000217199">
    <property type="component" value="Unassembled WGS sequence"/>
</dbReference>
<dbReference type="GO" id="GO:0005975">
    <property type="term" value="P:carbohydrate metabolic process"/>
    <property type="evidence" value="ECO:0007669"/>
    <property type="project" value="InterPro"/>
</dbReference>
<keyword evidence="4" id="KW-0732">Signal</keyword>
<comment type="catalytic activity">
    <reaction evidence="10">
        <text>N(4)-(alpha-D-Man-(1-&gt;2)-alpha-D-Man-(1-&gt;2)-alpha-D-Man-(1-&gt;3)-[alpha-D-Man-(1-&gt;2)-alpha-D-Man-(1-&gt;3)-[alpha-D-Man-(1-&gt;2)-alpha-D-Man-(1-&gt;6)]-alpha-D-Man-(1-&gt;6)]-beta-D-Man-(1-&gt;4)-beta-D-GlcNAc-(1-&gt;4)-beta-D-GlcNAc)-L-asparaginyl-[protein] (N-glucan mannose isomer 9A1,2,3B1,2,3) + 4 H2O = N(4)-(alpha-D-Man-(1-&gt;3)-[alpha-D-Man-(1-&gt;3)-[alpha-D-Man-(1-&gt;6)]-alpha-D-Man-(1-&gt;6)]-beta-D-Man-(1-&gt;4)-beta-D-GlcNAc-(1-&gt;4)-beta-D-GlcNAc)-L-asparaginyl-[protein] (N-glucan mannose isomer 5A1,2) + 4 beta-D-mannose</text>
        <dbReference type="Rhea" id="RHEA:56008"/>
        <dbReference type="Rhea" id="RHEA-COMP:14356"/>
        <dbReference type="Rhea" id="RHEA-COMP:14367"/>
        <dbReference type="ChEBI" id="CHEBI:15377"/>
        <dbReference type="ChEBI" id="CHEBI:28563"/>
        <dbReference type="ChEBI" id="CHEBI:59087"/>
        <dbReference type="ChEBI" id="CHEBI:139493"/>
        <dbReference type="EC" id="3.2.1.113"/>
    </reaction>
</comment>
<dbReference type="Pfam" id="PF01532">
    <property type="entry name" value="Glyco_hydro_47"/>
    <property type="match status" value="1"/>
</dbReference>
<evidence type="ECO:0000256" key="3">
    <source>
        <dbReference type="ARBA" id="ARBA00007658"/>
    </source>
</evidence>
<proteinExistence type="inferred from homology"/>
<dbReference type="OrthoDB" id="8118055at2759"/>
<dbReference type="SUPFAM" id="SSF48225">
    <property type="entry name" value="Seven-hairpin glycosidases"/>
    <property type="match status" value="1"/>
</dbReference>
<evidence type="ECO:0000313" key="16">
    <source>
        <dbReference type="Proteomes" id="UP000217199"/>
    </source>
</evidence>
<evidence type="ECO:0000256" key="5">
    <source>
        <dbReference type="ARBA" id="ARBA00022801"/>
    </source>
</evidence>
<reference evidence="15 16" key="1">
    <citation type="journal article" date="2017" name="Mol. Ecol.">
        <title>Comparative and population genomic landscape of Phellinus noxius: A hypervariable fungus causing root rot in trees.</title>
        <authorList>
            <person name="Chung C.L."/>
            <person name="Lee T.J."/>
            <person name="Akiba M."/>
            <person name="Lee H.H."/>
            <person name="Kuo T.H."/>
            <person name="Liu D."/>
            <person name="Ke H.M."/>
            <person name="Yokoi T."/>
            <person name="Roa M.B."/>
            <person name="Lu M.J."/>
            <person name="Chang Y.Y."/>
            <person name="Ann P.J."/>
            <person name="Tsai J.N."/>
            <person name="Chen C.Y."/>
            <person name="Tzean S.S."/>
            <person name="Ota Y."/>
            <person name="Hattori T."/>
            <person name="Sahashi N."/>
            <person name="Liou R.F."/>
            <person name="Kikuchi T."/>
            <person name="Tsai I.J."/>
        </authorList>
    </citation>
    <scope>NUCLEOTIDE SEQUENCE [LARGE SCALE GENOMIC DNA]</scope>
    <source>
        <strain evidence="15 16">FFPRI411160</strain>
    </source>
</reference>
<dbReference type="InParanoid" id="A0A286U6W9"/>
<evidence type="ECO:0000256" key="7">
    <source>
        <dbReference type="ARBA" id="ARBA00023180"/>
    </source>
</evidence>
<evidence type="ECO:0000256" key="8">
    <source>
        <dbReference type="ARBA" id="ARBA00023295"/>
    </source>
</evidence>
<dbReference type="GO" id="GO:0016020">
    <property type="term" value="C:membrane"/>
    <property type="evidence" value="ECO:0007669"/>
    <property type="project" value="InterPro"/>
</dbReference>
<dbReference type="GO" id="GO:0005509">
    <property type="term" value="F:calcium ion binding"/>
    <property type="evidence" value="ECO:0007669"/>
    <property type="project" value="InterPro"/>
</dbReference>
<dbReference type="AlphaFoldDB" id="A0A286U6W9"/>
<evidence type="ECO:0000256" key="9">
    <source>
        <dbReference type="ARBA" id="ARBA00047669"/>
    </source>
</evidence>
<feature type="active site" evidence="11">
    <location>
        <position position="348"/>
    </location>
</feature>
<comment type="caution">
    <text evidence="15">The sequence shown here is derived from an EMBL/GenBank/DDBJ whole genome shotgun (WGS) entry which is preliminary data.</text>
</comment>
<comment type="catalytic activity">
    <reaction evidence="9">
        <text>N(4)-(alpha-D-Man-(1-&gt;2)-alpha-D-Man-(1-&gt;2)-alpha-D-Man-(1-&gt;3)-[alpha-D-Man-(1-&gt;3)-[alpha-D-Man-(1-&gt;2)-alpha-D-Man-(1-&gt;6)]-alpha-D-Man-(1-&gt;6)]-beta-D-Man-(1-&gt;4)-beta-D-GlcNAc-(1-&gt;4)-beta-D-GlcNAc)-L-asparaginyl-[protein] (N-glucan mannose isomer 8A1,2,3B1,3) + 3 H2O = N(4)-(alpha-D-Man-(1-&gt;3)-[alpha-D-Man-(1-&gt;3)-[alpha-D-Man-(1-&gt;6)]-alpha-D-Man-(1-&gt;6)]-beta-D-Man-(1-&gt;4)-beta-D-GlcNAc-(1-&gt;4)-beta-D-GlcNAc)-L-asparaginyl-[protein] (N-glucan mannose isomer 5A1,2) + 3 beta-D-mannose</text>
        <dbReference type="Rhea" id="RHEA:56028"/>
        <dbReference type="Rhea" id="RHEA-COMP:14358"/>
        <dbReference type="Rhea" id="RHEA-COMP:14367"/>
        <dbReference type="ChEBI" id="CHEBI:15377"/>
        <dbReference type="ChEBI" id="CHEBI:28563"/>
        <dbReference type="ChEBI" id="CHEBI:59087"/>
        <dbReference type="ChEBI" id="CHEBI:60628"/>
        <dbReference type="EC" id="3.2.1.113"/>
    </reaction>
</comment>
<feature type="active site" evidence="11">
    <location>
        <position position="499"/>
    </location>
</feature>
<keyword evidence="5 14" id="KW-0378">Hydrolase</keyword>
<dbReference type="GO" id="GO:0036503">
    <property type="term" value="P:ERAD pathway"/>
    <property type="evidence" value="ECO:0007669"/>
    <property type="project" value="UniProtKB-ARBA"/>
</dbReference>
<dbReference type="Gene3D" id="1.50.10.10">
    <property type="match status" value="1"/>
</dbReference>
<evidence type="ECO:0000313" key="15">
    <source>
        <dbReference type="EMBL" id="PAV15302.1"/>
    </source>
</evidence>
<keyword evidence="16" id="KW-1185">Reference proteome</keyword>